<dbReference type="SUPFAM" id="SSF53335">
    <property type="entry name" value="S-adenosyl-L-methionine-dependent methyltransferases"/>
    <property type="match status" value="1"/>
</dbReference>
<evidence type="ECO:0000313" key="3">
    <source>
        <dbReference type="Proteomes" id="UP000250140"/>
    </source>
</evidence>
<dbReference type="EMBL" id="KV750124">
    <property type="protein sequence ID" value="OCL06140.1"/>
    <property type="molecule type" value="Genomic_DNA"/>
</dbReference>
<dbReference type="PANTHER" id="PTHR43861">
    <property type="entry name" value="TRANS-ACONITATE 2-METHYLTRANSFERASE-RELATED"/>
    <property type="match status" value="1"/>
</dbReference>
<evidence type="ECO:0000313" key="2">
    <source>
        <dbReference type="EMBL" id="OCL06140.1"/>
    </source>
</evidence>
<proteinExistence type="predicted"/>
<keyword evidence="2" id="KW-0808">Transferase</keyword>
<evidence type="ECO:0000259" key="1">
    <source>
        <dbReference type="Pfam" id="PF13847"/>
    </source>
</evidence>
<dbReference type="InterPro" id="IPR025714">
    <property type="entry name" value="Methyltranfer_dom"/>
</dbReference>
<dbReference type="OrthoDB" id="10017101at2759"/>
<dbReference type="Pfam" id="PF13847">
    <property type="entry name" value="Methyltransf_31"/>
    <property type="match status" value="1"/>
</dbReference>
<dbReference type="Proteomes" id="UP000250140">
    <property type="component" value="Unassembled WGS sequence"/>
</dbReference>
<dbReference type="GO" id="GO:0008168">
    <property type="term" value="F:methyltransferase activity"/>
    <property type="evidence" value="ECO:0007669"/>
    <property type="project" value="UniProtKB-KW"/>
</dbReference>
<dbReference type="GO" id="GO:0032259">
    <property type="term" value="P:methylation"/>
    <property type="evidence" value="ECO:0007669"/>
    <property type="project" value="UniProtKB-KW"/>
</dbReference>
<dbReference type="CDD" id="cd02440">
    <property type="entry name" value="AdoMet_MTases"/>
    <property type="match status" value="1"/>
</dbReference>
<dbReference type="AlphaFoldDB" id="A0A8E2JQQ8"/>
<protein>
    <submittedName>
        <fullName evidence="2">Putative ubiE/COQ5 methyltransferase</fullName>
    </submittedName>
</protein>
<keyword evidence="2" id="KW-0489">Methyltransferase</keyword>
<feature type="domain" description="Methyltransferase" evidence="1">
    <location>
        <begin position="38"/>
        <end position="144"/>
    </location>
</feature>
<keyword evidence="3" id="KW-1185">Reference proteome</keyword>
<gene>
    <name evidence="2" type="ORF">AOQ84DRAFT_390399</name>
</gene>
<dbReference type="InterPro" id="IPR029063">
    <property type="entry name" value="SAM-dependent_MTases_sf"/>
</dbReference>
<organism evidence="2 3">
    <name type="scientific">Glonium stellatum</name>
    <dbReference type="NCBI Taxonomy" id="574774"/>
    <lineage>
        <taxon>Eukaryota</taxon>
        <taxon>Fungi</taxon>
        <taxon>Dikarya</taxon>
        <taxon>Ascomycota</taxon>
        <taxon>Pezizomycotina</taxon>
        <taxon>Dothideomycetes</taxon>
        <taxon>Pleosporomycetidae</taxon>
        <taxon>Gloniales</taxon>
        <taxon>Gloniaceae</taxon>
        <taxon>Glonium</taxon>
    </lineage>
</organism>
<reference evidence="2 3" key="1">
    <citation type="journal article" date="2016" name="Nat. Commun.">
        <title>Ectomycorrhizal ecology is imprinted in the genome of the dominant symbiotic fungus Cenococcum geophilum.</title>
        <authorList>
            <consortium name="DOE Joint Genome Institute"/>
            <person name="Peter M."/>
            <person name="Kohler A."/>
            <person name="Ohm R.A."/>
            <person name="Kuo A."/>
            <person name="Krutzmann J."/>
            <person name="Morin E."/>
            <person name="Arend M."/>
            <person name="Barry K.W."/>
            <person name="Binder M."/>
            <person name="Choi C."/>
            <person name="Clum A."/>
            <person name="Copeland A."/>
            <person name="Grisel N."/>
            <person name="Haridas S."/>
            <person name="Kipfer T."/>
            <person name="LaButti K."/>
            <person name="Lindquist E."/>
            <person name="Lipzen A."/>
            <person name="Maire R."/>
            <person name="Meier B."/>
            <person name="Mihaltcheva S."/>
            <person name="Molinier V."/>
            <person name="Murat C."/>
            <person name="Poggeler S."/>
            <person name="Quandt C.A."/>
            <person name="Sperisen C."/>
            <person name="Tritt A."/>
            <person name="Tisserant E."/>
            <person name="Crous P.W."/>
            <person name="Henrissat B."/>
            <person name="Nehls U."/>
            <person name="Egli S."/>
            <person name="Spatafora J.W."/>
            <person name="Grigoriev I.V."/>
            <person name="Martin F.M."/>
        </authorList>
    </citation>
    <scope>NUCLEOTIDE SEQUENCE [LARGE SCALE GENOMIC DNA]</scope>
    <source>
        <strain evidence="2 3">CBS 207.34</strain>
    </source>
</reference>
<dbReference type="Gene3D" id="3.40.50.150">
    <property type="entry name" value="Vaccinia Virus protein VP39"/>
    <property type="match status" value="1"/>
</dbReference>
<name>A0A8E2JQQ8_9PEZI</name>
<accession>A0A8E2JQQ8</accession>
<sequence length="267" mass="29484">MSDPSDANINAPVFEKLDPVFSRRNASNCCGYLLPHIKPDSHILDVGCGTGFLTLSLARLVPQGRIIGIDIHEPALVQARHLAAQHNITNVEFRHCDAQDLTTFADGAFDVAHAHMAMMHLPRPVDALREMRRVVKPGSGLVAIRDLAAVALVAAAPAMQRAYTLFQQMAREAGAEPEGGRFSHVWAHEAGFAWEKMEMSSAGWEFSGPEGRRVFAESVKLSLRGLAIKLGRATASEMDEVAREWEEWERKDDARFMGLDGQVLCWK</sequence>